<keyword evidence="3" id="KW-0106">Calcium</keyword>
<evidence type="ECO:0000313" key="6">
    <source>
        <dbReference type="EMBL" id="KAJ8335989.1"/>
    </source>
</evidence>
<dbReference type="InterPro" id="IPR002048">
    <property type="entry name" value="EF_hand_dom"/>
</dbReference>
<dbReference type="PANTHER" id="PTHR45917:SF6">
    <property type="entry name" value="CALCIUM-BINDING PROTEIN 4 ISOFORM X1"/>
    <property type="match status" value="1"/>
</dbReference>
<dbReference type="GO" id="GO:0005737">
    <property type="term" value="C:cytoplasm"/>
    <property type="evidence" value="ECO:0007669"/>
    <property type="project" value="TreeGrafter"/>
</dbReference>
<evidence type="ECO:0000256" key="2">
    <source>
        <dbReference type="ARBA" id="ARBA00022737"/>
    </source>
</evidence>
<comment type="caution">
    <text evidence="6">The sequence shown here is derived from an EMBL/GenBank/DDBJ whole genome shotgun (WGS) entry which is preliminary data.</text>
</comment>
<dbReference type="PROSITE" id="PS50222">
    <property type="entry name" value="EF_HAND_2"/>
    <property type="match status" value="2"/>
</dbReference>
<dbReference type="InterPro" id="IPR011992">
    <property type="entry name" value="EF-hand-dom_pair"/>
</dbReference>
<proteinExistence type="predicted"/>
<feature type="domain" description="EF-hand" evidence="5">
    <location>
        <begin position="171"/>
        <end position="206"/>
    </location>
</feature>
<protein>
    <recommendedName>
        <fullName evidence="5">EF-hand domain-containing protein</fullName>
    </recommendedName>
</protein>
<dbReference type="PANTHER" id="PTHR45917">
    <property type="entry name" value="CALCIUM-BINDING PROTEIN 1-RELATED"/>
    <property type="match status" value="1"/>
</dbReference>
<evidence type="ECO:0000259" key="5">
    <source>
        <dbReference type="PROSITE" id="PS50222"/>
    </source>
</evidence>
<keyword evidence="7" id="KW-1185">Reference proteome</keyword>
<dbReference type="FunFam" id="1.10.238.10:FF:000037">
    <property type="entry name" value="calcium-binding protein 1 isoform X2"/>
    <property type="match status" value="1"/>
</dbReference>
<dbReference type="CDD" id="cd00051">
    <property type="entry name" value="EFh"/>
    <property type="match status" value="1"/>
</dbReference>
<evidence type="ECO:0000256" key="1">
    <source>
        <dbReference type="ARBA" id="ARBA00022723"/>
    </source>
</evidence>
<dbReference type="GO" id="GO:0005246">
    <property type="term" value="F:calcium channel regulator activity"/>
    <property type="evidence" value="ECO:0007669"/>
    <property type="project" value="TreeGrafter"/>
</dbReference>
<dbReference type="SMART" id="SM00054">
    <property type="entry name" value="EFh"/>
    <property type="match status" value="3"/>
</dbReference>
<dbReference type="Proteomes" id="UP001152622">
    <property type="component" value="Chromosome 20"/>
</dbReference>
<accession>A0A9Q1EBV8</accession>
<dbReference type="InterPro" id="IPR043582">
    <property type="entry name" value="CaBP1/2/4/5"/>
</dbReference>
<dbReference type="Gene3D" id="1.10.238.10">
    <property type="entry name" value="EF-hand"/>
    <property type="match status" value="2"/>
</dbReference>
<evidence type="ECO:0000256" key="3">
    <source>
        <dbReference type="ARBA" id="ARBA00022837"/>
    </source>
</evidence>
<keyword evidence="2" id="KW-0677">Repeat</keyword>
<name>A0A9Q1EBV8_SYNKA</name>
<dbReference type="InterPro" id="IPR018247">
    <property type="entry name" value="EF_Hand_1_Ca_BS"/>
</dbReference>
<gene>
    <name evidence="6" type="ORF">SKAU_G00393320</name>
</gene>
<dbReference type="AlphaFoldDB" id="A0A9Q1EBV8"/>
<dbReference type="OrthoDB" id="26525at2759"/>
<evidence type="ECO:0000256" key="4">
    <source>
        <dbReference type="SAM" id="MobiDB-lite"/>
    </source>
</evidence>
<feature type="region of interest" description="Disordered" evidence="4">
    <location>
        <begin position="1"/>
        <end position="47"/>
    </location>
</feature>
<organism evidence="6 7">
    <name type="scientific">Synaphobranchus kaupii</name>
    <name type="common">Kaup's arrowtooth eel</name>
    <dbReference type="NCBI Taxonomy" id="118154"/>
    <lineage>
        <taxon>Eukaryota</taxon>
        <taxon>Metazoa</taxon>
        <taxon>Chordata</taxon>
        <taxon>Craniata</taxon>
        <taxon>Vertebrata</taxon>
        <taxon>Euteleostomi</taxon>
        <taxon>Actinopterygii</taxon>
        <taxon>Neopterygii</taxon>
        <taxon>Teleostei</taxon>
        <taxon>Anguilliformes</taxon>
        <taxon>Synaphobranchidae</taxon>
        <taxon>Synaphobranchus</taxon>
    </lineage>
</organism>
<reference evidence="6" key="1">
    <citation type="journal article" date="2023" name="Science">
        <title>Genome structures resolve the early diversification of teleost fishes.</title>
        <authorList>
            <person name="Parey E."/>
            <person name="Louis A."/>
            <person name="Montfort J."/>
            <person name="Bouchez O."/>
            <person name="Roques C."/>
            <person name="Iampietro C."/>
            <person name="Lluch J."/>
            <person name="Castinel A."/>
            <person name="Donnadieu C."/>
            <person name="Desvignes T."/>
            <person name="Floi Bucao C."/>
            <person name="Jouanno E."/>
            <person name="Wen M."/>
            <person name="Mejri S."/>
            <person name="Dirks R."/>
            <person name="Jansen H."/>
            <person name="Henkel C."/>
            <person name="Chen W.J."/>
            <person name="Zahm M."/>
            <person name="Cabau C."/>
            <person name="Klopp C."/>
            <person name="Thompson A.W."/>
            <person name="Robinson-Rechavi M."/>
            <person name="Braasch I."/>
            <person name="Lecointre G."/>
            <person name="Bobe J."/>
            <person name="Postlethwait J.H."/>
            <person name="Berthelot C."/>
            <person name="Roest Crollius H."/>
            <person name="Guiguen Y."/>
        </authorList>
    </citation>
    <scope>NUCLEOTIDE SEQUENCE</scope>
    <source>
        <strain evidence="6">WJC10195</strain>
    </source>
</reference>
<dbReference type="PROSITE" id="PS00018">
    <property type="entry name" value="EF_HAND_1"/>
    <property type="match status" value="1"/>
</dbReference>
<sequence>MAYPRSSPPAEANHSRPVLLRDAPQDPIPLDHDLQQQVSSDPTHHRGHCRTFSENSVSMVYAPFLNDLFGEWTLRCLWLCARCLAKAPAVAEGYRGTQLSEAFREFDYDQDGYQHYKDLVECMRTMGYMPTEMDLIEIIQQIKMRLGGRIDFDDFCDLMGPRMLAETAHMLGVREMKCAFKQFDCDGDGQITVEDLREALKSLLGERLKKGDVEEILRDIDLNGDGSVDFDGVEIPESAPFDRPVDRSIRKPARTPIQTRPRLHVHPHVTFTQFVMMLSIP</sequence>
<evidence type="ECO:0000313" key="7">
    <source>
        <dbReference type="Proteomes" id="UP001152622"/>
    </source>
</evidence>
<dbReference type="GO" id="GO:0005509">
    <property type="term" value="F:calcium ion binding"/>
    <property type="evidence" value="ECO:0007669"/>
    <property type="project" value="InterPro"/>
</dbReference>
<dbReference type="EMBL" id="JAINUF010000020">
    <property type="protein sequence ID" value="KAJ8335989.1"/>
    <property type="molecule type" value="Genomic_DNA"/>
</dbReference>
<feature type="domain" description="EF-hand" evidence="5">
    <location>
        <begin position="94"/>
        <end position="129"/>
    </location>
</feature>
<keyword evidence="1" id="KW-0479">Metal-binding</keyword>
<dbReference type="Pfam" id="PF13499">
    <property type="entry name" value="EF-hand_7"/>
    <property type="match status" value="1"/>
</dbReference>
<dbReference type="SUPFAM" id="SSF47473">
    <property type="entry name" value="EF-hand"/>
    <property type="match status" value="1"/>
</dbReference>